<dbReference type="GO" id="GO:0005886">
    <property type="term" value="C:plasma membrane"/>
    <property type="evidence" value="ECO:0007669"/>
    <property type="project" value="InterPro"/>
</dbReference>
<organism evidence="8 9">
    <name type="scientific">Tepidimicrobium xylanilyticum</name>
    <dbReference type="NCBI Taxonomy" id="1123352"/>
    <lineage>
        <taxon>Bacteria</taxon>
        <taxon>Bacillati</taxon>
        <taxon>Bacillota</taxon>
        <taxon>Tissierellia</taxon>
        <taxon>Tissierellales</taxon>
        <taxon>Tepidimicrobiaceae</taxon>
        <taxon>Tepidimicrobium</taxon>
    </lineage>
</organism>
<keyword evidence="3" id="KW-0285">Flavoprotein</keyword>
<dbReference type="GO" id="GO:0010181">
    <property type="term" value="F:FMN binding"/>
    <property type="evidence" value="ECO:0007669"/>
    <property type="project" value="InterPro"/>
</dbReference>
<reference evidence="8 9" key="1">
    <citation type="submission" date="2016-10" db="EMBL/GenBank/DDBJ databases">
        <authorList>
            <person name="de Groot N.N."/>
        </authorList>
    </citation>
    <scope>NUCLEOTIDE SEQUENCE [LARGE SCALE GENOMIC DNA]</scope>
    <source>
        <strain evidence="8 9">DSM 23310</strain>
    </source>
</reference>
<dbReference type="InterPro" id="IPR036374">
    <property type="entry name" value="OxRdtase_Mopterin-bd_sf"/>
</dbReference>
<feature type="domain" description="FMN-binding" evidence="7">
    <location>
        <begin position="84"/>
        <end position="175"/>
    </location>
</feature>
<protein>
    <submittedName>
        <fullName evidence="8">Oxidoreductase molybdopterin binding domain-containing protein</fullName>
    </submittedName>
</protein>
<evidence type="ECO:0000256" key="2">
    <source>
        <dbReference type="ARBA" id="ARBA00022553"/>
    </source>
</evidence>
<evidence type="ECO:0000256" key="6">
    <source>
        <dbReference type="SAM" id="Phobius"/>
    </source>
</evidence>
<dbReference type="PANTHER" id="PTHR36118">
    <property type="entry name" value="ION-TRANSLOCATING OXIDOREDUCTASE COMPLEX SUBUNIT G"/>
    <property type="match status" value="1"/>
</dbReference>
<evidence type="ECO:0000259" key="7">
    <source>
        <dbReference type="SMART" id="SM00900"/>
    </source>
</evidence>
<dbReference type="InterPro" id="IPR000572">
    <property type="entry name" value="OxRdtase_Mopterin-bd_dom"/>
</dbReference>
<keyword evidence="5" id="KW-0249">Electron transport</keyword>
<evidence type="ECO:0000313" key="9">
    <source>
        <dbReference type="Proteomes" id="UP000198828"/>
    </source>
</evidence>
<dbReference type="SMART" id="SM00900">
    <property type="entry name" value="FMN_bind"/>
    <property type="match status" value="1"/>
</dbReference>
<gene>
    <name evidence="8" type="ORF">SAMN05660923_00655</name>
</gene>
<dbReference type="Pfam" id="PF00174">
    <property type="entry name" value="Oxidored_molyb"/>
    <property type="match status" value="1"/>
</dbReference>
<keyword evidence="4" id="KW-0288">FMN</keyword>
<dbReference type="Gene3D" id="3.90.420.10">
    <property type="entry name" value="Oxidoreductase, molybdopterin-binding domain"/>
    <property type="match status" value="1"/>
</dbReference>
<dbReference type="EMBL" id="FNNG01000002">
    <property type="protein sequence ID" value="SDW40248.1"/>
    <property type="molecule type" value="Genomic_DNA"/>
</dbReference>
<dbReference type="InterPro" id="IPR007329">
    <property type="entry name" value="FMN-bd"/>
</dbReference>
<dbReference type="AlphaFoldDB" id="A0A1H2T8U4"/>
<dbReference type="InterPro" id="IPR010209">
    <property type="entry name" value="Ion_transpt_RnfG/RsxG"/>
</dbReference>
<dbReference type="OrthoDB" id="1704220at2"/>
<proteinExistence type="predicted"/>
<keyword evidence="2" id="KW-0597">Phosphoprotein</keyword>
<name>A0A1H2T8U4_9FIRM</name>
<evidence type="ECO:0000256" key="3">
    <source>
        <dbReference type="ARBA" id="ARBA00022630"/>
    </source>
</evidence>
<keyword evidence="9" id="KW-1185">Reference proteome</keyword>
<evidence type="ECO:0000313" key="8">
    <source>
        <dbReference type="EMBL" id="SDW40248.1"/>
    </source>
</evidence>
<keyword evidence="6" id="KW-0472">Membrane</keyword>
<dbReference type="RefSeq" id="WP_093750833.1">
    <property type="nucleotide sequence ID" value="NZ_FNNG01000002.1"/>
</dbReference>
<evidence type="ECO:0000256" key="4">
    <source>
        <dbReference type="ARBA" id="ARBA00022643"/>
    </source>
</evidence>
<accession>A0A1H2T8U4</accession>
<keyword evidence="6" id="KW-0812">Transmembrane</keyword>
<evidence type="ECO:0000256" key="5">
    <source>
        <dbReference type="ARBA" id="ARBA00022982"/>
    </source>
</evidence>
<dbReference type="PANTHER" id="PTHR36118:SF1">
    <property type="entry name" value="ION-TRANSLOCATING OXIDOREDUCTASE COMPLEX SUBUNIT G"/>
    <property type="match status" value="1"/>
</dbReference>
<dbReference type="Proteomes" id="UP000198828">
    <property type="component" value="Unassembled WGS sequence"/>
</dbReference>
<sequence>MMRGKNFYIIFLVIVVTIVGLLFGMKNKASEEELKVRAFFPNAKKVRLVKNIADDMFISINFPGVKRAYEVDGDLKVFVSSCVGYNGPVDVLVAIDSSTDELLGIEILDHEESLDYAEHIESNWFLDRFKNIVANKYLNLVVLEKEKPEDIIQVTGATVSSQAVVNAVNAAIGAYQYLMKSLKMEGVADVVPQEMWEKDSNSFAINWEGGLIRINTEKIKEYEQVEIDVILINTTGTETPLSVKGPTLRDILEGEGIDLSDYEGIGVTGRDGYYTLIDKEKLETNDVILAWEVNGKPIKEDEKPVRVILPNELGPYWVKMVTNIDLYDKISPKDIDKVHIFEPLVEDIEPYYYEYYGSKDKSYELGRILSKFDEVDEKGFFTMVSVDGYVKNETISMVRQRYFIKVEGDNAPMNIAPTFKLGMNVKHMTHFSTTKDAVIFPNKMSQVVRTKDIGGKEGLLLEDVLLTAGMRWSEEARFALADRNGGEREISYEEMLNSYMVYDENMVSIYQGDRELMKDIIRVEKR</sequence>
<dbReference type="SUPFAM" id="SSF56524">
    <property type="entry name" value="Oxidoreductase molybdopterin-binding domain"/>
    <property type="match status" value="1"/>
</dbReference>
<dbReference type="GO" id="GO:0022900">
    <property type="term" value="P:electron transport chain"/>
    <property type="evidence" value="ECO:0007669"/>
    <property type="project" value="InterPro"/>
</dbReference>
<feature type="transmembrane region" description="Helical" evidence="6">
    <location>
        <begin position="7"/>
        <end position="25"/>
    </location>
</feature>
<dbReference type="GO" id="GO:0009055">
    <property type="term" value="F:electron transfer activity"/>
    <property type="evidence" value="ECO:0007669"/>
    <property type="project" value="InterPro"/>
</dbReference>
<evidence type="ECO:0000256" key="1">
    <source>
        <dbReference type="ARBA" id="ARBA00022448"/>
    </source>
</evidence>
<dbReference type="Pfam" id="PF04205">
    <property type="entry name" value="FMN_bind"/>
    <property type="match status" value="1"/>
</dbReference>
<keyword evidence="1" id="KW-0813">Transport</keyword>
<keyword evidence="6" id="KW-1133">Transmembrane helix</keyword>